<dbReference type="SMART" id="SM00530">
    <property type="entry name" value="HTH_XRE"/>
    <property type="match status" value="1"/>
</dbReference>
<dbReference type="CDD" id="cd00093">
    <property type="entry name" value="HTH_XRE"/>
    <property type="match status" value="1"/>
</dbReference>
<dbReference type="Gene3D" id="1.10.260.40">
    <property type="entry name" value="lambda repressor-like DNA-binding domains"/>
    <property type="match status" value="1"/>
</dbReference>
<dbReference type="EMBL" id="FPBF01000001">
    <property type="protein sequence ID" value="SFT45999.1"/>
    <property type="molecule type" value="Genomic_DNA"/>
</dbReference>
<feature type="domain" description="HTH cro/C1-type" evidence="1">
    <location>
        <begin position="54"/>
        <end position="109"/>
    </location>
</feature>
<dbReference type="InterPro" id="IPR001387">
    <property type="entry name" value="Cro/C1-type_HTH"/>
</dbReference>
<sequence>MFSGISKETYSLIPNIIIVFINVKFDINFISLQGNIAIVKDNYKEYRIAFGENLRKLRKARNLDPIDLAALIGGVDPKQIYRIENAENIPSHEMIIAIAVKLGYTPAQLHDFKFPLKLNTEFRKVDHVSSKSNLTYLRRLMDESDFLKDNRTVSEIVSKCSELFKIDLKSTSVSIALKSLVIKNELVRTPSSKRKNRYLYRIKN</sequence>
<evidence type="ECO:0000313" key="3">
    <source>
        <dbReference type="Proteomes" id="UP000199673"/>
    </source>
</evidence>
<accession>A0A1I6Y628</accession>
<dbReference type="Pfam" id="PF01381">
    <property type="entry name" value="HTH_3"/>
    <property type="match status" value="1"/>
</dbReference>
<organism evidence="2 3">
    <name type="scientific">Algoriphagus locisalis</name>
    <dbReference type="NCBI Taxonomy" id="305507"/>
    <lineage>
        <taxon>Bacteria</taxon>
        <taxon>Pseudomonadati</taxon>
        <taxon>Bacteroidota</taxon>
        <taxon>Cytophagia</taxon>
        <taxon>Cytophagales</taxon>
        <taxon>Cyclobacteriaceae</taxon>
        <taxon>Algoriphagus</taxon>
    </lineage>
</organism>
<dbReference type="AlphaFoldDB" id="A0A1I6Y628"/>
<protein>
    <submittedName>
        <fullName evidence="2">Helix-turn-helix</fullName>
    </submittedName>
</protein>
<gene>
    <name evidence="2" type="ORF">SAMN04489724_0845</name>
</gene>
<evidence type="ECO:0000313" key="2">
    <source>
        <dbReference type="EMBL" id="SFT45999.1"/>
    </source>
</evidence>
<dbReference type="Proteomes" id="UP000199673">
    <property type="component" value="Unassembled WGS sequence"/>
</dbReference>
<name>A0A1I6Y628_9BACT</name>
<evidence type="ECO:0000259" key="1">
    <source>
        <dbReference type="PROSITE" id="PS50943"/>
    </source>
</evidence>
<dbReference type="InterPro" id="IPR010982">
    <property type="entry name" value="Lambda_DNA-bd_dom_sf"/>
</dbReference>
<reference evidence="3" key="1">
    <citation type="submission" date="2016-10" db="EMBL/GenBank/DDBJ databases">
        <authorList>
            <person name="Varghese N."/>
            <person name="Submissions S."/>
        </authorList>
    </citation>
    <scope>NUCLEOTIDE SEQUENCE [LARGE SCALE GENOMIC DNA]</scope>
    <source>
        <strain evidence="3">DSM 23445</strain>
    </source>
</reference>
<proteinExistence type="predicted"/>
<dbReference type="PROSITE" id="PS50943">
    <property type="entry name" value="HTH_CROC1"/>
    <property type="match status" value="1"/>
</dbReference>
<dbReference type="SUPFAM" id="SSF47413">
    <property type="entry name" value="lambda repressor-like DNA-binding domains"/>
    <property type="match status" value="1"/>
</dbReference>
<dbReference type="GO" id="GO:0003677">
    <property type="term" value="F:DNA binding"/>
    <property type="evidence" value="ECO:0007669"/>
    <property type="project" value="InterPro"/>
</dbReference>
<keyword evidence="3" id="KW-1185">Reference proteome</keyword>